<organism evidence="1 2">
    <name type="scientific">Portunus trituberculatus</name>
    <name type="common">Swimming crab</name>
    <name type="synonym">Neptunus trituberculatus</name>
    <dbReference type="NCBI Taxonomy" id="210409"/>
    <lineage>
        <taxon>Eukaryota</taxon>
        <taxon>Metazoa</taxon>
        <taxon>Ecdysozoa</taxon>
        <taxon>Arthropoda</taxon>
        <taxon>Crustacea</taxon>
        <taxon>Multicrustacea</taxon>
        <taxon>Malacostraca</taxon>
        <taxon>Eumalacostraca</taxon>
        <taxon>Eucarida</taxon>
        <taxon>Decapoda</taxon>
        <taxon>Pleocyemata</taxon>
        <taxon>Brachyura</taxon>
        <taxon>Eubrachyura</taxon>
        <taxon>Portunoidea</taxon>
        <taxon>Portunidae</taxon>
        <taxon>Portuninae</taxon>
        <taxon>Portunus</taxon>
    </lineage>
</organism>
<name>A0A5B7HY81_PORTR</name>
<sequence>MKVSPVVWPPAPREAAKVRKIPKSSKYFKFYSKFSAAFDTDRVLKRAVCDSLPSQKPAHSQRNPTSAIFSTLGHIARPRHCCHS</sequence>
<keyword evidence="2" id="KW-1185">Reference proteome</keyword>
<gene>
    <name evidence="1" type="ORF">E2C01_070772</name>
</gene>
<dbReference type="AlphaFoldDB" id="A0A5B7HY81"/>
<evidence type="ECO:0000313" key="2">
    <source>
        <dbReference type="Proteomes" id="UP000324222"/>
    </source>
</evidence>
<dbReference type="Proteomes" id="UP000324222">
    <property type="component" value="Unassembled WGS sequence"/>
</dbReference>
<reference evidence="1 2" key="1">
    <citation type="submission" date="2019-05" db="EMBL/GenBank/DDBJ databases">
        <title>Another draft genome of Portunus trituberculatus and its Hox gene families provides insights of decapod evolution.</title>
        <authorList>
            <person name="Jeong J.-H."/>
            <person name="Song I."/>
            <person name="Kim S."/>
            <person name="Choi T."/>
            <person name="Kim D."/>
            <person name="Ryu S."/>
            <person name="Kim W."/>
        </authorList>
    </citation>
    <scope>NUCLEOTIDE SEQUENCE [LARGE SCALE GENOMIC DNA]</scope>
    <source>
        <tissue evidence="1">Muscle</tissue>
    </source>
</reference>
<protein>
    <submittedName>
        <fullName evidence="1">Uncharacterized protein</fullName>
    </submittedName>
</protein>
<comment type="caution">
    <text evidence="1">The sequence shown here is derived from an EMBL/GenBank/DDBJ whole genome shotgun (WGS) entry which is preliminary data.</text>
</comment>
<accession>A0A5B7HY81</accession>
<proteinExistence type="predicted"/>
<evidence type="ECO:0000313" key="1">
    <source>
        <dbReference type="EMBL" id="MPC76362.1"/>
    </source>
</evidence>
<dbReference type="EMBL" id="VSRR010043181">
    <property type="protein sequence ID" value="MPC76362.1"/>
    <property type="molecule type" value="Genomic_DNA"/>
</dbReference>